<feature type="domain" description="BPL/LPL catalytic" evidence="10">
    <location>
        <begin position="30"/>
        <end position="209"/>
    </location>
</feature>
<dbReference type="UniPathway" id="UPA00538">
    <property type="reaction ID" value="UER00592"/>
</dbReference>
<dbReference type="HAMAP" id="MF_00013">
    <property type="entry name" value="LipB"/>
    <property type="match status" value="1"/>
</dbReference>
<keyword evidence="3 5" id="KW-0012">Acyltransferase</keyword>
<gene>
    <name evidence="5 11" type="primary">lipB</name>
    <name evidence="11" type="ORF">IFK94_08480</name>
</gene>
<dbReference type="EMBL" id="JACXWD010000023">
    <property type="protein sequence ID" value="MBD3868148.1"/>
    <property type="molecule type" value="Genomic_DNA"/>
</dbReference>
<evidence type="ECO:0000256" key="6">
    <source>
        <dbReference type="PIRNR" id="PIRNR016262"/>
    </source>
</evidence>
<dbReference type="PROSITE" id="PS01313">
    <property type="entry name" value="LIPB"/>
    <property type="match status" value="1"/>
</dbReference>
<sequence>MNLEVRDLGTMRYAEAWELQKEIHAAVAAGRESPHLLLVEHPPVITLGRNAGRSSLLKPESWYTEQGIDVHVIERGGDVTWHGPGQLVGYLILPVGRQVRQLFRFLEQALVEVAHSFGIEAGSDPELAGVWHGREKLCAVGLAVRNRVSFHGFALNVNSDLASFDAIVPCGITGRGVTSLARLLGEEQDMATVKDRTVAALKERFSRWPAAVGEPEASWRG</sequence>
<accession>A0A8J6XUK4</accession>
<evidence type="ECO:0000256" key="5">
    <source>
        <dbReference type="HAMAP-Rule" id="MF_00013"/>
    </source>
</evidence>
<dbReference type="GO" id="GO:0009249">
    <property type="term" value="P:protein lipoylation"/>
    <property type="evidence" value="ECO:0007669"/>
    <property type="project" value="InterPro"/>
</dbReference>
<dbReference type="GO" id="GO:0033819">
    <property type="term" value="F:lipoyl(octanoyl) transferase activity"/>
    <property type="evidence" value="ECO:0007669"/>
    <property type="project" value="UniProtKB-EC"/>
</dbReference>
<comment type="pathway">
    <text evidence="1 5 6">Protein modification; protein lipoylation via endogenous pathway; protein N(6)-(lipoyl)lysine from octanoyl-[acyl-carrier-protein]: step 1/2.</text>
</comment>
<dbReference type="NCBIfam" id="NF010925">
    <property type="entry name" value="PRK14345.1"/>
    <property type="match status" value="1"/>
</dbReference>
<dbReference type="CDD" id="cd16444">
    <property type="entry name" value="LipB"/>
    <property type="match status" value="1"/>
</dbReference>
<dbReference type="PANTHER" id="PTHR10993">
    <property type="entry name" value="OCTANOYLTRANSFERASE"/>
    <property type="match status" value="1"/>
</dbReference>
<dbReference type="InterPro" id="IPR000544">
    <property type="entry name" value="Octanoyltransferase"/>
</dbReference>
<evidence type="ECO:0000313" key="12">
    <source>
        <dbReference type="Proteomes" id="UP000648239"/>
    </source>
</evidence>
<reference evidence="11 12" key="1">
    <citation type="submission" date="2020-08" db="EMBL/GenBank/DDBJ databases">
        <title>Acidobacteriota in marine sediments use diverse sulfur dissimilation pathways.</title>
        <authorList>
            <person name="Wasmund K."/>
        </authorList>
    </citation>
    <scope>NUCLEOTIDE SEQUENCE [LARGE SCALE GENOMIC DNA]</scope>
    <source>
        <strain evidence="11">MAG AM4</strain>
    </source>
</reference>
<dbReference type="PROSITE" id="PS51733">
    <property type="entry name" value="BPL_LPL_CATALYTIC"/>
    <property type="match status" value="1"/>
</dbReference>
<evidence type="ECO:0000256" key="3">
    <source>
        <dbReference type="ARBA" id="ARBA00023315"/>
    </source>
</evidence>
<dbReference type="PIRSF" id="PIRSF016262">
    <property type="entry name" value="LPLase"/>
    <property type="match status" value="1"/>
</dbReference>
<comment type="miscellaneous">
    <text evidence="5">In the reaction, the free carboxyl group of octanoic acid is attached via an amide linkage to the epsilon-amino group of a specific lysine residue of lipoyl domains of lipoate-dependent enzymes.</text>
</comment>
<keyword evidence="2 5" id="KW-0808">Transferase</keyword>
<dbReference type="AlphaFoldDB" id="A0A8J6XUK4"/>
<evidence type="ECO:0000256" key="1">
    <source>
        <dbReference type="ARBA" id="ARBA00004821"/>
    </source>
</evidence>
<comment type="catalytic activity">
    <reaction evidence="5 6">
        <text>octanoyl-[ACP] + L-lysyl-[protein] = N(6)-octanoyl-L-lysyl-[protein] + holo-[ACP] + H(+)</text>
        <dbReference type="Rhea" id="RHEA:17665"/>
        <dbReference type="Rhea" id="RHEA-COMP:9636"/>
        <dbReference type="Rhea" id="RHEA-COMP:9685"/>
        <dbReference type="Rhea" id="RHEA-COMP:9752"/>
        <dbReference type="Rhea" id="RHEA-COMP:9928"/>
        <dbReference type="ChEBI" id="CHEBI:15378"/>
        <dbReference type="ChEBI" id="CHEBI:29969"/>
        <dbReference type="ChEBI" id="CHEBI:64479"/>
        <dbReference type="ChEBI" id="CHEBI:78463"/>
        <dbReference type="ChEBI" id="CHEBI:78809"/>
        <dbReference type="EC" id="2.3.1.181"/>
    </reaction>
</comment>
<evidence type="ECO:0000256" key="2">
    <source>
        <dbReference type="ARBA" id="ARBA00022679"/>
    </source>
</evidence>
<dbReference type="InterPro" id="IPR004143">
    <property type="entry name" value="BPL_LPL_catalytic"/>
</dbReference>
<feature type="binding site" evidence="5 8">
    <location>
        <begin position="75"/>
        <end position="82"/>
    </location>
    <ligand>
        <name>substrate</name>
    </ligand>
</feature>
<dbReference type="Pfam" id="PF21948">
    <property type="entry name" value="LplA-B_cat"/>
    <property type="match status" value="1"/>
</dbReference>
<proteinExistence type="inferred from homology"/>
<dbReference type="Proteomes" id="UP000648239">
    <property type="component" value="Unassembled WGS sequence"/>
</dbReference>
<feature type="site" description="Lowers pKa of active site Cys" evidence="5 9">
    <location>
        <position position="136"/>
    </location>
</feature>
<evidence type="ECO:0000256" key="9">
    <source>
        <dbReference type="PIRSR" id="PIRSR016262-3"/>
    </source>
</evidence>
<protein>
    <recommendedName>
        <fullName evidence="5 6">Octanoyltransferase</fullName>
        <ecNumber evidence="5 6">2.3.1.181</ecNumber>
    </recommendedName>
    <alternativeName>
        <fullName evidence="5">Lipoate-protein ligase B</fullName>
    </alternativeName>
    <alternativeName>
        <fullName evidence="5">Lipoyl/octanoyl transferase</fullName>
    </alternativeName>
    <alternativeName>
        <fullName evidence="5">Octanoyl-[acyl-carrier-protein]-protein N-octanoyltransferase</fullName>
    </alternativeName>
</protein>
<dbReference type="InterPro" id="IPR045864">
    <property type="entry name" value="aa-tRNA-synth_II/BPL/LPL"/>
</dbReference>
<comment type="caution">
    <text evidence="11">The sequence shown here is derived from an EMBL/GenBank/DDBJ whole genome shotgun (WGS) entry which is preliminary data.</text>
</comment>
<evidence type="ECO:0000256" key="7">
    <source>
        <dbReference type="PIRSR" id="PIRSR016262-1"/>
    </source>
</evidence>
<dbReference type="Gene3D" id="3.30.930.10">
    <property type="entry name" value="Bira Bifunctional Protein, Domain 2"/>
    <property type="match status" value="1"/>
</dbReference>
<dbReference type="NCBIfam" id="TIGR00214">
    <property type="entry name" value="lipB"/>
    <property type="match status" value="1"/>
</dbReference>
<dbReference type="InterPro" id="IPR020605">
    <property type="entry name" value="Octanoyltransferase_CS"/>
</dbReference>
<dbReference type="GO" id="GO:0005737">
    <property type="term" value="C:cytoplasm"/>
    <property type="evidence" value="ECO:0007669"/>
    <property type="project" value="UniProtKB-SubCell"/>
</dbReference>
<dbReference type="PANTHER" id="PTHR10993:SF7">
    <property type="entry name" value="LIPOYLTRANSFERASE 2, MITOCHONDRIAL-RELATED"/>
    <property type="match status" value="1"/>
</dbReference>
<evidence type="ECO:0000313" key="11">
    <source>
        <dbReference type="EMBL" id="MBD3868148.1"/>
    </source>
</evidence>
<comment type="function">
    <text evidence="4 5 6">Catalyzes the transfer of endogenously produced octanoic acid from octanoyl-acyl-carrier-protein onto the lipoyl domains of lipoate-dependent enzymes. Lipoyl-ACP can also act as a substrate although octanoyl-ACP is likely to be the physiological substrate.</text>
</comment>
<evidence type="ECO:0000256" key="8">
    <source>
        <dbReference type="PIRSR" id="PIRSR016262-2"/>
    </source>
</evidence>
<feature type="binding site" evidence="5 8">
    <location>
        <begin position="152"/>
        <end position="154"/>
    </location>
    <ligand>
        <name>substrate</name>
    </ligand>
</feature>
<organism evidence="11 12">
    <name type="scientific">Candidatus Polarisedimenticola svalbardensis</name>
    <dbReference type="NCBI Taxonomy" id="2886004"/>
    <lineage>
        <taxon>Bacteria</taxon>
        <taxon>Pseudomonadati</taxon>
        <taxon>Acidobacteriota</taxon>
        <taxon>Candidatus Polarisedimenticolia</taxon>
        <taxon>Candidatus Polarisedimenticolales</taxon>
        <taxon>Candidatus Polarisedimenticolaceae</taxon>
        <taxon>Candidatus Polarisedimenticola</taxon>
    </lineage>
</organism>
<keyword evidence="5" id="KW-0963">Cytoplasm</keyword>
<comment type="subcellular location">
    <subcellularLocation>
        <location evidence="5">Cytoplasm</location>
    </subcellularLocation>
</comment>
<evidence type="ECO:0000259" key="10">
    <source>
        <dbReference type="PROSITE" id="PS51733"/>
    </source>
</evidence>
<feature type="binding site" evidence="5 8">
    <location>
        <begin position="139"/>
        <end position="141"/>
    </location>
    <ligand>
        <name>substrate</name>
    </ligand>
</feature>
<feature type="active site" description="Acyl-thioester intermediate" evidence="5 7">
    <location>
        <position position="170"/>
    </location>
</feature>
<comment type="similarity">
    <text evidence="5 6">Belongs to the LipB family.</text>
</comment>
<evidence type="ECO:0000256" key="4">
    <source>
        <dbReference type="ARBA" id="ARBA00024732"/>
    </source>
</evidence>
<name>A0A8J6XUK4_9BACT</name>
<dbReference type="EC" id="2.3.1.181" evidence="5 6"/>
<dbReference type="SUPFAM" id="SSF55681">
    <property type="entry name" value="Class II aaRS and biotin synthetases"/>
    <property type="match status" value="1"/>
</dbReference>